<sequence length="431" mass="48927">MSLPAIDSPISRMPVEITENILLEVLTSTTSEWSELDTKRDLIHICSRWRGIIFGRRMFWTTIFLHFNIPSLYLLFLIERALSTQRLLDVTIDSGMADLGLEWSGETEGTHEWVSTVLSALAEGADMVRNLTIIAHGQHTLALILRVIRVDLATSLEKADLQLYYEPFFRRPEALMDIPSPSLRSLALYKAYPKWEHVEAPHLSRITELRVGGLKTALSWVRLRPTLEAAPQLRTLALIELRCFVMYGVDPTLEMPNLEKLELFFQDSDELDIFRQLIMPQLVTVEITGVKSAGWPCIHTQCNYLLTRAEDLTLTMGYRYGPTKAMMKTLPCVKILDLRGFPVAFLEWSIGPASEASRTRYPNLRTLITAPGMNESLMQSILACGNAEEISVFEVLGNSHLPYNFRRWNANGDTVTNVRIVVESETDLRSL</sequence>
<proteinExistence type="predicted"/>
<dbReference type="EMBL" id="JAWWNJ010000017">
    <property type="protein sequence ID" value="KAK7038355.1"/>
    <property type="molecule type" value="Genomic_DNA"/>
</dbReference>
<dbReference type="Proteomes" id="UP001362999">
    <property type="component" value="Unassembled WGS sequence"/>
</dbReference>
<protein>
    <recommendedName>
        <fullName evidence="3">F-box domain-containing protein</fullName>
    </recommendedName>
</protein>
<evidence type="ECO:0008006" key="3">
    <source>
        <dbReference type="Google" id="ProtNLM"/>
    </source>
</evidence>
<accession>A0AAW0CJC3</accession>
<keyword evidence="2" id="KW-1185">Reference proteome</keyword>
<gene>
    <name evidence="1" type="ORF">R3P38DRAFT_2770623</name>
</gene>
<evidence type="ECO:0000313" key="2">
    <source>
        <dbReference type="Proteomes" id="UP001362999"/>
    </source>
</evidence>
<organism evidence="1 2">
    <name type="scientific">Favolaschia claudopus</name>
    <dbReference type="NCBI Taxonomy" id="2862362"/>
    <lineage>
        <taxon>Eukaryota</taxon>
        <taxon>Fungi</taxon>
        <taxon>Dikarya</taxon>
        <taxon>Basidiomycota</taxon>
        <taxon>Agaricomycotina</taxon>
        <taxon>Agaricomycetes</taxon>
        <taxon>Agaricomycetidae</taxon>
        <taxon>Agaricales</taxon>
        <taxon>Marasmiineae</taxon>
        <taxon>Mycenaceae</taxon>
        <taxon>Favolaschia</taxon>
    </lineage>
</organism>
<evidence type="ECO:0000313" key="1">
    <source>
        <dbReference type="EMBL" id="KAK7038355.1"/>
    </source>
</evidence>
<reference evidence="1 2" key="1">
    <citation type="journal article" date="2024" name="J Genomics">
        <title>Draft genome sequencing and assembly of Favolaschia claudopus CIRM-BRFM 2984 isolated from oak limbs.</title>
        <authorList>
            <person name="Navarro D."/>
            <person name="Drula E."/>
            <person name="Chaduli D."/>
            <person name="Cazenave R."/>
            <person name="Ahrendt S."/>
            <person name="Wang J."/>
            <person name="Lipzen A."/>
            <person name="Daum C."/>
            <person name="Barry K."/>
            <person name="Grigoriev I.V."/>
            <person name="Favel A."/>
            <person name="Rosso M.N."/>
            <person name="Martin F."/>
        </authorList>
    </citation>
    <scope>NUCLEOTIDE SEQUENCE [LARGE SCALE GENOMIC DNA]</scope>
    <source>
        <strain evidence="1 2">CIRM-BRFM 2984</strain>
    </source>
</reference>
<dbReference type="AlphaFoldDB" id="A0AAW0CJC3"/>
<name>A0AAW0CJC3_9AGAR</name>
<comment type="caution">
    <text evidence="1">The sequence shown here is derived from an EMBL/GenBank/DDBJ whole genome shotgun (WGS) entry which is preliminary data.</text>
</comment>